<dbReference type="Gene3D" id="3.30.460.10">
    <property type="entry name" value="Beta Polymerase, domain 2"/>
    <property type="match status" value="1"/>
</dbReference>
<keyword evidence="2" id="KW-0808">Transferase</keyword>
<dbReference type="PANTHER" id="PTHR33933">
    <property type="entry name" value="NUCLEOTIDYLTRANSFERASE"/>
    <property type="match status" value="1"/>
</dbReference>
<dbReference type="GO" id="GO:0016740">
    <property type="term" value="F:transferase activity"/>
    <property type="evidence" value="ECO:0007669"/>
    <property type="project" value="UniProtKB-KW"/>
</dbReference>
<reference evidence="2 3" key="1">
    <citation type="submission" date="2020-08" db="EMBL/GenBank/DDBJ databases">
        <title>Genomic Encyclopedia of Type Strains, Phase IV (KMG-IV): sequencing the most valuable type-strain genomes for metagenomic binning, comparative biology and taxonomic classification.</title>
        <authorList>
            <person name="Goeker M."/>
        </authorList>
    </citation>
    <scope>NUCLEOTIDE SEQUENCE [LARGE SCALE GENOMIC DNA]</scope>
    <source>
        <strain evidence="2 3">DSM 12421</strain>
    </source>
</reference>
<dbReference type="EMBL" id="JACHFY010000027">
    <property type="protein sequence ID" value="MBB5254836.1"/>
    <property type="molecule type" value="Genomic_DNA"/>
</dbReference>
<dbReference type="SUPFAM" id="SSF81301">
    <property type="entry name" value="Nucleotidyltransferase"/>
    <property type="match status" value="1"/>
</dbReference>
<sequence length="43" mass="5152">MSFDEFIKRVMEYYNGNVSIVLFGSRARGDYWESSDYDIMVFL</sequence>
<proteinExistence type="predicted"/>
<protein>
    <submittedName>
        <fullName evidence="2">Putative nucleotidyltransferase</fullName>
    </submittedName>
</protein>
<dbReference type="Proteomes" id="UP000582213">
    <property type="component" value="Unassembled WGS sequence"/>
</dbReference>
<gene>
    <name evidence="2" type="ORF">HNQ62_002610</name>
</gene>
<comment type="caution">
    <text evidence="2">The sequence shown here is derived from an EMBL/GenBank/DDBJ whole genome shotgun (WGS) entry which is preliminary data.</text>
</comment>
<evidence type="ECO:0000313" key="2">
    <source>
        <dbReference type="EMBL" id="MBB5254836.1"/>
    </source>
</evidence>
<dbReference type="CDD" id="cd05403">
    <property type="entry name" value="NT_KNTase_like"/>
    <property type="match status" value="1"/>
</dbReference>
<dbReference type="InterPro" id="IPR052548">
    <property type="entry name" value="Type_VII_TA_antitoxin"/>
</dbReference>
<evidence type="ECO:0000313" key="3">
    <source>
        <dbReference type="Proteomes" id="UP000582213"/>
    </source>
</evidence>
<dbReference type="PANTHER" id="PTHR33933:SF3">
    <property type="entry name" value="PROTEIN ADENYLYLTRANSFERASE MJ0604-RELATED"/>
    <property type="match status" value="1"/>
</dbReference>
<dbReference type="InterPro" id="IPR043519">
    <property type="entry name" value="NT_sf"/>
</dbReference>
<organism evidence="2 3">
    <name type="scientific">Sulfurisphaera ohwakuensis</name>
    <dbReference type="NCBI Taxonomy" id="69656"/>
    <lineage>
        <taxon>Archaea</taxon>
        <taxon>Thermoproteota</taxon>
        <taxon>Thermoprotei</taxon>
        <taxon>Sulfolobales</taxon>
        <taxon>Sulfolobaceae</taxon>
        <taxon>Sulfurisphaera</taxon>
    </lineage>
</organism>
<evidence type="ECO:0000259" key="1">
    <source>
        <dbReference type="Pfam" id="PF01909"/>
    </source>
</evidence>
<dbReference type="GeneID" id="68930127"/>
<dbReference type="Pfam" id="PF01909">
    <property type="entry name" value="NTP_transf_2"/>
    <property type="match status" value="1"/>
</dbReference>
<feature type="domain" description="Polymerase nucleotidyl transferase" evidence="1">
    <location>
        <begin position="5"/>
        <end position="43"/>
    </location>
</feature>
<dbReference type="AlphaFoldDB" id="A0A7J9RWG5"/>
<accession>A0A7J9RWG5</accession>
<name>A0A7J9RWG5_SULOH</name>
<dbReference type="InterPro" id="IPR002934">
    <property type="entry name" value="Polymerase_NTP_transf_dom"/>
</dbReference>
<dbReference type="RefSeq" id="WP_231113692.1">
    <property type="nucleotide sequence ID" value="NZ_CP045484.1"/>
</dbReference>